<dbReference type="HAMAP" id="MF_00134_A">
    <property type="entry name" value="IGPS_A"/>
    <property type="match status" value="1"/>
</dbReference>
<comment type="catalytic activity">
    <reaction evidence="1 8">
        <text>1-(2-carboxyphenylamino)-1-deoxy-D-ribulose 5-phosphate + H(+) = (1S,2R)-1-C-(indol-3-yl)glycerol 3-phosphate + CO2 + H2O</text>
        <dbReference type="Rhea" id="RHEA:23476"/>
        <dbReference type="ChEBI" id="CHEBI:15377"/>
        <dbReference type="ChEBI" id="CHEBI:15378"/>
        <dbReference type="ChEBI" id="CHEBI:16526"/>
        <dbReference type="ChEBI" id="CHEBI:58613"/>
        <dbReference type="ChEBI" id="CHEBI:58866"/>
        <dbReference type="EC" id="4.1.1.48"/>
    </reaction>
</comment>
<dbReference type="SUPFAM" id="SSF51366">
    <property type="entry name" value="Ribulose-phoshate binding barrel"/>
    <property type="match status" value="1"/>
</dbReference>
<keyword evidence="4 8" id="KW-0210">Decarboxylase</keyword>
<dbReference type="PANTHER" id="PTHR22854:SF2">
    <property type="entry name" value="INDOLE-3-GLYCEROL-PHOSPHATE SYNTHASE"/>
    <property type="match status" value="1"/>
</dbReference>
<dbReference type="InterPro" id="IPR045186">
    <property type="entry name" value="Indole-3-glycerol_P_synth"/>
</dbReference>
<dbReference type="GO" id="GO:0004425">
    <property type="term" value="F:indole-3-glycerol-phosphate synthase activity"/>
    <property type="evidence" value="ECO:0007669"/>
    <property type="project" value="UniProtKB-EC"/>
</dbReference>
<dbReference type="NCBIfam" id="NF001377">
    <property type="entry name" value="PRK00278.2-4"/>
    <property type="match status" value="1"/>
</dbReference>
<dbReference type="HAMAP" id="MF_00134_B">
    <property type="entry name" value="IGPS_B"/>
    <property type="match status" value="1"/>
</dbReference>
<proteinExistence type="inferred from homology"/>
<evidence type="ECO:0000256" key="7">
    <source>
        <dbReference type="ARBA" id="ARBA00023239"/>
    </source>
</evidence>
<evidence type="ECO:0000256" key="2">
    <source>
        <dbReference type="ARBA" id="ARBA00004696"/>
    </source>
</evidence>
<dbReference type="InterPro" id="IPR013785">
    <property type="entry name" value="Aldolase_TIM"/>
</dbReference>
<dbReference type="InterPro" id="IPR001468">
    <property type="entry name" value="Indole-3-GlycerolPSynthase_CS"/>
</dbReference>
<evidence type="ECO:0000256" key="6">
    <source>
        <dbReference type="ARBA" id="ARBA00023141"/>
    </source>
</evidence>
<dbReference type="PROSITE" id="PS00614">
    <property type="entry name" value="IGPS"/>
    <property type="match status" value="1"/>
</dbReference>
<protein>
    <recommendedName>
        <fullName evidence="8">Indole-3-glycerol phosphate synthase</fullName>
        <shortName evidence="8">IGPS</shortName>
        <ecNumber evidence="8">4.1.1.48</ecNumber>
    </recommendedName>
</protein>
<keyword evidence="11" id="KW-1185">Reference proteome</keyword>
<dbReference type="PANTHER" id="PTHR22854">
    <property type="entry name" value="TRYPTOPHAN BIOSYNTHESIS PROTEIN"/>
    <property type="match status" value="1"/>
</dbReference>
<comment type="pathway">
    <text evidence="2 8">Amino-acid biosynthesis; L-tryptophan biosynthesis; L-tryptophan from chorismate: step 4/5.</text>
</comment>
<sequence>MSTILRKIINKKTDEIKELKEQGFKSYNQSFKHTSGLYDSLVKADRLQVIAEIKRASPSKGDIRLEVDPAQQAKVYEKAGAAAISVLTDTPFFKGTMDDLAKVRKEVSIPILCKDFILDPVQIDRAKDAGANIILLIVAALDEQTLHSLADYAESLGLEVLVEVHNEGEMKVAMDMGARIIGINNRNLKTFDVSLEVTEDLGTLVNNKEIVLISESGIKQAADCIRVAKAGAHGVLVGETLMRSEDSGKTLASLQVLRDEVK</sequence>
<dbReference type="Pfam" id="PF00218">
    <property type="entry name" value="IGPS"/>
    <property type="match status" value="1"/>
</dbReference>
<dbReference type="EMBL" id="JBBYAF010000061">
    <property type="protein sequence ID" value="MEL3974576.1"/>
    <property type="molecule type" value="Genomic_DNA"/>
</dbReference>
<evidence type="ECO:0000256" key="5">
    <source>
        <dbReference type="ARBA" id="ARBA00022822"/>
    </source>
</evidence>
<feature type="domain" description="Indole-3-glycerol phosphate synthase" evidence="9">
    <location>
        <begin position="5"/>
        <end position="253"/>
    </location>
</feature>
<dbReference type="CDD" id="cd00331">
    <property type="entry name" value="IGPS"/>
    <property type="match status" value="1"/>
</dbReference>
<dbReference type="RefSeq" id="WP_341986120.1">
    <property type="nucleotide sequence ID" value="NZ_JBBYAF010000061.1"/>
</dbReference>
<dbReference type="Gene3D" id="3.20.20.70">
    <property type="entry name" value="Aldolase class I"/>
    <property type="match status" value="1"/>
</dbReference>
<accession>A0ABU9KEN1</accession>
<dbReference type="EC" id="4.1.1.48" evidence="8"/>
<evidence type="ECO:0000313" key="10">
    <source>
        <dbReference type="EMBL" id="MEL3974576.1"/>
    </source>
</evidence>
<comment type="similarity">
    <text evidence="8">Belongs to the TrpC family.</text>
</comment>
<evidence type="ECO:0000256" key="1">
    <source>
        <dbReference type="ARBA" id="ARBA00001633"/>
    </source>
</evidence>
<reference evidence="10 11" key="1">
    <citation type="submission" date="2024-04" db="EMBL/GenBank/DDBJ databases">
        <title>Bacillus oryzaecorticis sp. nov., a moderately halophilic bacterium isolated from rice husks.</title>
        <authorList>
            <person name="Zhu H.-S."/>
        </authorList>
    </citation>
    <scope>NUCLEOTIDE SEQUENCE [LARGE SCALE GENOMIC DNA]</scope>
    <source>
        <strain evidence="10 11">ZC255</strain>
    </source>
</reference>
<evidence type="ECO:0000259" key="9">
    <source>
        <dbReference type="Pfam" id="PF00218"/>
    </source>
</evidence>
<organism evidence="10 11">
    <name type="scientific">Rossellomorea oryzaecorticis</name>
    <dbReference type="NCBI Taxonomy" id="1396505"/>
    <lineage>
        <taxon>Bacteria</taxon>
        <taxon>Bacillati</taxon>
        <taxon>Bacillota</taxon>
        <taxon>Bacilli</taxon>
        <taxon>Bacillales</taxon>
        <taxon>Bacillaceae</taxon>
        <taxon>Rossellomorea</taxon>
    </lineage>
</organism>
<dbReference type="Proteomes" id="UP001389717">
    <property type="component" value="Unassembled WGS sequence"/>
</dbReference>
<keyword evidence="6 8" id="KW-0057">Aromatic amino acid biosynthesis</keyword>
<keyword evidence="5 8" id="KW-0822">Tryptophan biosynthesis</keyword>
<dbReference type="InterPro" id="IPR013798">
    <property type="entry name" value="Indole-3-glycerol_P_synth_dom"/>
</dbReference>
<keyword evidence="7 8" id="KW-0456">Lyase</keyword>
<evidence type="ECO:0000256" key="4">
    <source>
        <dbReference type="ARBA" id="ARBA00022793"/>
    </source>
</evidence>
<name>A0ABU9KEN1_9BACI</name>
<comment type="caution">
    <text evidence="10">The sequence shown here is derived from an EMBL/GenBank/DDBJ whole genome shotgun (WGS) entry which is preliminary data.</text>
</comment>
<evidence type="ECO:0000256" key="8">
    <source>
        <dbReference type="HAMAP-Rule" id="MF_00134"/>
    </source>
</evidence>
<evidence type="ECO:0000256" key="3">
    <source>
        <dbReference type="ARBA" id="ARBA00022605"/>
    </source>
</evidence>
<dbReference type="InterPro" id="IPR011060">
    <property type="entry name" value="RibuloseP-bd_barrel"/>
</dbReference>
<evidence type="ECO:0000313" key="11">
    <source>
        <dbReference type="Proteomes" id="UP001389717"/>
    </source>
</evidence>
<keyword evidence="3 8" id="KW-0028">Amino-acid biosynthesis</keyword>
<gene>
    <name evidence="8 10" type="primary">trpC</name>
    <name evidence="10" type="ORF">AAEO50_20000</name>
</gene>
<dbReference type="NCBIfam" id="NF001371">
    <property type="entry name" value="PRK00278.1-3"/>
    <property type="match status" value="1"/>
</dbReference>